<evidence type="ECO:0000256" key="1">
    <source>
        <dbReference type="ARBA" id="ARBA00002475"/>
    </source>
</evidence>
<dbReference type="AlphaFoldDB" id="A0AAV5AEC6"/>
<dbReference type="EMBL" id="BPWL01000008">
    <property type="protein sequence ID" value="GJJ12991.1"/>
    <property type="molecule type" value="Genomic_DNA"/>
</dbReference>
<feature type="compositionally biased region" description="Low complexity" evidence="8">
    <location>
        <begin position="84"/>
        <end position="99"/>
    </location>
</feature>
<dbReference type="GO" id="GO:0005730">
    <property type="term" value="C:nucleolus"/>
    <property type="evidence" value="ECO:0007669"/>
    <property type="project" value="UniProtKB-SubCell"/>
</dbReference>
<dbReference type="InterPro" id="IPR012677">
    <property type="entry name" value="Nucleotide-bd_a/b_plait_sf"/>
</dbReference>
<dbReference type="Proteomes" id="UP001050691">
    <property type="component" value="Unassembled WGS sequence"/>
</dbReference>
<keyword evidence="11" id="KW-1185">Reference proteome</keyword>
<dbReference type="InterPro" id="IPR000504">
    <property type="entry name" value="RRM_dom"/>
</dbReference>
<comment type="function">
    <text evidence="1">Involved in pre-25S rRNA processing.</text>
</comment>
<dbReference type="SMART" id="SM00360">
    <property type="entry name" value="RRM"/>
    <property type="match status" value="1"/>
</dbReference>
<feature type="compositionally biased region" description="Basic residues" evidence="8">
    <location>
        <begin position="188"/>
        <end position="197"/>
    </location>
</feature>
<feature type="compositionally biased region" description="Acidic residues" evidence="8">
    <location>
        <begin position="118"/>
        <end position="127"/>
    </location>
</feature>
<comment type="subcellular location">
    <subcellularLocation>
        <location evidence="2">Nucleus</location>
        <location evidence="2">Nucleolus</location>
    </subcellularLocation>
</comment>
<proteinExistence type="inferred from homology"/>
<dbReference type="GO" id="GO:0019843">
    <property type="term" value="F:rRNA binding"/>
    <property type="evidence" value="ECO:0007669"/>
    <property type="project" value="TreeGrafter"/>
</dbReference>
<keyword evidence="6" id="KW-0539">Nucleus</keyword>
<dbReference type="PANTHER" id="PTHR23236">
    <property type="entry name" value="EUKARYOTIC TRANSLATION INITIATION FACTOR 4B/4H"/>
    <property type="match status" value="1"/>
</dbReference>
<evidence type="ECO:0000256" key="3">
    <source>
        <dbReference type="ARBA" id="ARBA00007077"/>
    </source>
</evidence>
<evidence type="ECO:0000256" key="8">
    <source>
        <dbReference type="SAM" id="MobiDB-lite"/>
    </source>
</evidence>
<feature type="compositionally biased region" description="Basic and acidic residues" evidence="8">
    <location>
        <begin position="590"/>
        <end position="608"/>
    </location>
</feature>
<evidence type="ECO:0000256" key="6">
    <source>
        <dbReference type="ARBA" id="ARBA00023242"/>
    </source>
</evidence>
<evidence type="ECO:0000256" key="7">
    <source>
        <dbReference type="PROSITE-ProRule" id="PRU00176"/>
    </source>
</evidence>
<keyword evidence="5 7" id="KW-0694">RNA-binding</keyword>
<feature type="compositionally biased region" description="Basic and acidic residues" evidence="8">
    <location>
        <begin position="262"/>
        <end position="311"/>
    </location>
</feature>
<reference evidence="10" key="1">
    <citation type="submission" date="2021-10" db="EMBL/GenBank/DDBJ databases">
        <title>De novo Genome Assembly of Clathrus columnatus (Basidiomycota, Fungi) Using Illumina and Nanopore Sequence Data.</title>
        <authorList>
            <person name="Ogiso-Tanaka E."/>
            <person name="Itagaki H."/>
            <person name="Hosoya T."/>
            <person name="Hosaka K."/>
        </authorList>
    </citation>
    <scope>NUCLEOTIDE SEQUENCE</scope>
    <source>
        <strain evidence="10">MO-923</strain>
    </source>
</reference>
<feature type="compositionally biased region" description="Acidic residues" evidence="8">
    <location>
        <begin position="161"/>
        <end position="171"/>
    </location>
</feature>
<accession>A0AAV5AEC6</accession>
<protein>
    <recommendedName>
        <fullName evidence="4">Nucleolar protein 12</fullName>
    </recommendedName>
</protein>
<evidence type="ECO:0000256" key="2">
    <source>
        <dbReference type="ARBA" id="ARBA00004604"/>
    </source>
</evidence>
<comment type="similarity">
    <text evidence="3">Belongs to the RRM RBM34 family.</text>
</comment>
<dbReference type="InterPro" id="IPR035979">
    <property type="entry name" value="RBD_domain_sf"/>
</dbReference>
<evidence type="ECO:0000313" key="11">
    <source>
        <dbReference type="Proteomes" id="UP001050691"/>
    </source>
</evidence>
<dbReference type="Gene3D" id="3.30.70.330">
    <property type="match status" value="1"/>
</dbReference>
<name>A0AAV5AEC6_9AGAM</name>
<feature type="compositionally biased region" description="Low complexity" evidence="8">
    <location>
        <begin position="1"/>
        <end position="17"/>
    </location>
</feature>
<evidence type="ECO:0000256" key="5">
    <source>
        <dbReference type="ARBA" id="ARBA00022884"/>
    </source>
</evidence>
<feature type="compositionally biased region" description="Basic and acidic residues" evidence="8">
    <location>
        <begin position="46"/>
        <end position="55"/>
    </location>
</feature>
<feature type="domain" description="RRM" evidence="9">
    <location>
        <begin position="423"/>
        <end position="530"/>
    </location>
</feature>
<gene>
    <name evidence="10" type="ORF">Clacol_007240</name>
</gene>
<dbReference type="GO" id="GO:0000463">
    <property type="term" value="P:maturation of LSU-rRNA from tricistronic rRNA transcript (SSU-rRNA, 5.8S rRNA, LSU-rRNA)"/>
    <property type="evidence" value="ECO:0007669"/>
    <property type="project" value="TreeGrafter"/>
</dbReference>
<dbReference type="PROSITE" id="PS50102">
    <property type="entry name" value="RRM"/>
    <property type="match status" value="1"/>
</dbReference>
<organism evidence="10 11">
    <name type="scientific">Clathrus columnatus</name>
    <dbReference type="NCBI Taxonomy" id="1419009"/>
    <lineage>
        <taxon>Eukaryota</taxon>
        <taxon>Fungi</taxon>
        <taxon>Dikarya</taxon>
        <taxon>Basidiomycota</taxon>
        <taxon>Agaricomycotina</taxon>
        <taxon>Agaricomycetes</taxon>
        <taxon>Phallomycetidae</taxon>
        <taxon>Phallales</taxon>
        <taxon>Clathraceae</taxon>
        <taxon>Clathrus</taxon>
    </lineage>
</organism>
<evidence type="ECO:0000256" key="4">
    <source>
        <dbReference type="ARBA" id="ARBA00015520"/>
    </source>
</evidence>
<evidence type="ECO:0000313" key="10">
    <source>
        <dbReference type="EMBL" id="GJJ12991.1"/>
    </source>
</evidence>
<feature type="region of interest" description="Disordered" evidence="8">
    <location>
        <begin position="530"/>
        <end position="653"/>
    </location>
</feature>
<evidence type="ECO:0000259" key="9">
    <source>
        <dbReference type="PROSITE" id="PS50102"/>
    </source>
</evidence>
<sequence length="653" mass="72608">MSLASLLLGGNSNKSSNVDNELDTLFKSQQPTPLPKPVPSQAIPKADPKPEHETPVESLNRKRKEPPVKKSPSNVVKRQKPDVTKPSSSSKSHGPSPVKASTSISKTRKGQELSSENSDSEDDDPALEDNYLSRTHASKKAPAPEETDDDSKSEETVEKDESSEDEDDDYDLNAPPPKHETQTTSQARIRKKAKKSKYVPPDESPAQRDARTIFIGNVPIEVIKSRPAQKQLKRHILSLIPQAKIESIRFRSVAFSTPTASLEEKEKEKKTDEPALSTKEKRQKERADSWRKSGGEPRKEDEGKKKNKSEGDASEDDQPHKSPHATLTPAQRKRVAFYKHEFHKEMDSSNAYLVFAHLPPGDSDEDTPSLHPAEAARLVVEKGNGTTFMSRTLRIDRVGQWRAGLPDREKDHISLETLVDPQCTLFVGNLDFAAKDEDLRTFFDSLVTKEMDKEIPEDQSTTGPSGEVASLKKRSWVKNVRIIRDKDTQLGKGFAYVRFIDRECVDEILALEPGSVKFAKRKLRLQRCKGVPGATPKSMPVAKPSVGKSPQSRTKAKANPPAKHSVKPRISSVSIPKGDPNLGAKLVSLSKEERKVVKAADSSRIERRLAKKQAKSLQKGGKTGSEKLENKRHRQRKNPATLKTDYDQPVPHA</sequence>
<feature type="region of interest" description="Disordered" evidence="8">
    <location>
        <begin position="1"/>
        <end position="213"/>
    </location>
</feature>
<comment type="caution">
    <text evidence="10">The sequence shown here is derived from an EMBL/GenBank/DDBJ whole genome shotgun (WGS) entry which is preliminary data.</text>
</comment>
<feature type="region of interest" description="Disordered" evidence="8">
    <location>
        <begin position="258"/>
        <end position="332"/>
    </location>
</feature>
<dbReference type="PANTHER" id="PTHR23236:SF25">
    <property type="entry name" value="RNA-BINDING PROTEIN 34"/>
    <property type="match status" value="1"/>
</dbReference>
<dbReference type="SUPFAM" id="SSF54928">
    <property type="entry name" value="RNA-binding domain, RBD"/>
    <property type="match status" value="1"/>
</dbReference>